<accession>A0AAX4HS84</accession>
<dbReference type="KEGG" id="psti:SOO65_05625"/>
<gene>
    <name evidence="2" type="ORF">SOO65_05625</name>
</gene>
<protein>
    <submittedName>
        <fullName evidence="2">Polymer-forming cytoskeletal protein</fullName>
    </submittedName>
</protein>
<proteinExistence type="inferred from homology"/>
<evidence type="ECO:0000313" key="2">
    <source>
        <dbReference type="EMBL" id="WPU66220.1"/>
    </source>
</evidence>
<dbReference type="EMBL" id="CP139487">
    <property type="protein sequence ID" value="WPU66220.1"/>
    <property type="molecule type" value="Genomic_DNA"/>
</dbReference>
<keyword evidence="3" id="KW-1185">Reference proteome</keyword>
<reference evidence="2 3" key="1">
    <citation type="submission" date="2023-11" db="EMBL/GenBank/DDBJ databases">
        <title>Peredibacter starrii A3.12.</title>
        <authorList>
            <person name="Mitchell R.J."/>
        </authorList>
    </citation>
    <scope>NUCLEOTIDE SEQUENCE [LARGE SCALE GENOMIC DNA]</scope>
    <source>
        <strain evidence="2 3">A3.12</strain>
    </source>
</reference>
<evidence type="ECO:0000256" key="1">
    <source>
        <dbReference type="ARBA" id="ARBA00044755"/>
    </source>
</evidence>
<name>A0AAX4HS84_9BACT</name>
<dbReference type="Proteomes" id="UP001324634">
    <property type="component" value="Chromosome"/>
</dbReference>
<organism evidence="2 3">
    <name type="scientific">Peredibacter starrii</name>
    <dbReference type="NCBI Taxonomy" id="28202"/>
    <lineage>
        <taxon>Bacteria</taxon>
        <taxon>Pseudomonadati</taxon>
        <taxon>Bdellovibrionota</taxon>
        <taxon>Bacteriovoracia</taxon>
        <taxon>Bacteriovoracales</taxon>
        <taxon>Bacteriovoracaceae</taxon>
        <taxon>Peredibacter</taxon>
    </lineage>
</organism>
<dbReference type="PANTHER" id="PTHR35024">
    <property type="entry name" value="HYPOTHETICAL CYTOSOLIC PROTEIN"/>
    <property type="match status" value="1"/>
</dbReference>
<dbReference type="InterPro" id="IPR007607">
    <property type="entry name" value="BacA/B"/>
</dbReference>
<comment type="similarity">
    <text evidence="1">Belongs to the bactofilin family.</text>
</comment>
<sequence>MINDQDFKDFHYNVFGAKTRINGDIILAGDAIINSSIEGSIEIKDTGKLVLERGSFVKGKIKAIDLEIFGQVEGDIECSGLVSIRSSAVVTGSIKSGRLVIYPGAVVEMNASSQDQT</sequence>
<dbReference type="PANTHER" id="PTHR35024:SF4">
    <property type="entry name" value="POLYMER-FORMING CYTOSKELETAL PROTEIN"/>
    <property type="match status" value="1"/>
</dbReference>
<dbReference type="RefSeq" id="WP_321398211.1">
    <property type="nucleotide sequence ID" value="NZ_CP139487.1"/>
</dbReference>
<dbReference type="AlphaFoldDB" id="A0AAX4HS84"/>
<evidence type="ECO:0000313" key="3">
    <source>
        <dbReference type="Proteomes" id="UP001324634"/>
    </source>
</evidence>
<dbReference type="Pfam" id="PF04519">
    <property type="entry name" value="Bactofilin"/>
    <property type="match status" value="1"/>
</dbReference>